<gene>
    <name evidence="2" type="ORF">M1B34_16930</name>
    <name evidence="3" type="ORF">M1B35_00545</name>
</gene>
<evidence type="ECO:0000313" key="5">
    <source>
        <dbReference type="Proteomes" id="UP001155163"/>
    </source>
</evidence>
<dbReference type="EMBL" id="JALQCX010000003">
    <property type="protein sequence ID" value="MCK9812672.1"/>
    <property type="molecule type" value="Genomic_DNA"/>
</dbReference>
<evidence type="ECO:0000256" key="1">
    <source>
        <dbReference type="SAM" id="MobiDB-lite"/>
    </source>
</evidence>
<organism evidence="2 4">
    <name type="scientific">Pseudomonas morbosilactucae</name>
    <dbReference type="NCBI Taxonomy" id="2938197"/>
    <lineage>
        <taxon>Bacteria</taxon>
        <taxon>Pseudomonadati</taxon>
        <taxon>Pseudomonadota</taxon>
        <taxon>Gammaproteobacteria</taxon>
        <taxon>Pseudomonadales</taxon>
        <taxon>Pseudomonadaceae</taxon>
        <taxon>Pseudomonas</taxon>
    </lineage>
</organism>
<keyword evidence="5" id="KW-1185">Reference proteome</keyword>
<protein>
    <submittedName>
        <fullName evidence="2">Uncharacterized protein</fullName>
    </submittedName>
</protein>
<evidence type="ECO:0000313" key="3">
    <source>
        <dbReference type="EMBL" id="MCK9812672.1"/>
    </source>
</evidence>
<dbReference type="Proteomes" id="UP001155059">
    <property type="component" value="Unassembled WGS sequence"/>
</dbReference>
<accession>A0A9X2C7L1</accession>
<comment type="caution">
    <text evidence="2">The sequence shown here is derived from an EMBL/GenBank/DDBJ whole genome shotgun (WGS) entry which is preliminary data.</text>
</comment>
<evidence type="ECO:0000313" key="4">
    <source>
        <dbReference type="Proteomes" id="UP001155059"/>
    </source>
</evidence>
<sequence>MEQSAHNVASVLAAQPTLDADGLDALVRQAASPKVLGDYEMVISKVSLDRSMTWKPLQRGSVTGICPSYSQGRQYVGGLPEEETQDADKDEDGVSQRSVIVVQLCRNSSALLLGSALLMDKEMEALAFSRMLYDEPELDKQLSREAGIEAEEKDDAG</sequence>
<proteinExistence type="predicted"/>
<reference evidence="4 5" key="2">
    <citation type="journal article" date="2023" name="Plant Pathol.">
        <title>Dismantling and reorganizing Pseudomonas marginalis sensu#lato.</title>
        <authorList>
            <person name="Sawada H."/>
            <person name="Fujikawa T."/>
            <person name="Satou M."/>
        </authorList>
    </citation>
    <scope>NUCLEOTIDE SEQUENCE [LARGE SCALE GENOMIC DNA]</scope>
    <source>
        <strain evidence="2 4">MAFF 302030</strain>
        <strain evidence="3 5">MAFF 302046</strain>
    </source>
</reference>
<dbReference type="RefSeq" id="WP_268260905.1">
    <property type="nucleotide sequence ID" value="NZ_JALQCW010000039.1"/>
</dbReference>
<name>A0A9X2C7L1_9PSED</name>
<dbReference type="AlphaFoldDB" id="A0A9X2C7L1"/>
<feature type="region of interest" description="Disordered" evidence="1">
    <location>
        <begin position="73"/>
        <end position="93"/>
    </location>
</feature>
<feature type="compositionally biased region" description="Acidic residues" evidence="1">
    <location>
        <begin position="80"/>
        <end position="93"/>
    </location>
</feature>
<reference evidence="4 5" key="1">
    <citation type="journal article" date="2022" name="Int. J. Syst. Evol. Microbiol.">
        <title>Pseudomonas aegrilactucae sp. nov. and Pseudomonas morbosilactucae sp. nov., pathogens causing bacterial rot of lettuce in Japan.</title>
        <authorList>
            <person name="Sawada H."/>
            <person name="Fujikawa T."/>
            <person name="Satou M."/>
        </authorList>
    </citation>
    <scope>NUCLEOTIDE SEQUENCE [LARGE SCALE GENOMIC DNA]</scope>
    <source>
        <strain evidence="2 4">MAFF 302030</strain>
        <strain evidence="3 5">MAFF 302046</strain>
    </source>
</reference>
<dbReference type="EMBL" id="JALQCW010000039">
    <property type="protein sequence ID" value="MCK9799344.1"/>
    <property type="molecule type" value="Genomic_DNA"/>
</dbReference>
<dbReference type="Proteomes" id="UP001155163">
    <property type="component" value="Unassembled WGS sequence"/>
</dbReference>
<evidence type="ECO:0000313" key="2">
    <source>
        <dbReference type="EMBL" id="MCK9799344.1"/>
    </source>
</evidence>